<dbReference type="Proteomes" id="UP001500556">
    <property type="component" value="Unassembled WGS sequence"/>
</dbReference>
<dbReference type="InterPro" id="IPR052021">
    <property type="entry name" value="Type-I_RS_S_subunit"/>
</dbReference>
<evidence type="ECO:0000256" key="2">
    <source>
        <dbReference type="ARBA" id="ARBA00023125"/>
    </source>
</evidence>
<protein>
    <recommendedName>
        <fullName evidence="5">Type I restriction modification DNA specificity domain-containing protein</fullName>
    </recommendedName>
</protein>
<evidence type="ECO:0000313" key="4">
    <source>
        <dbReference type="Proteomes" id="UP001500556"/>
    </source>
</evidence>
<comment type="caution">
    <text evidence="3">The sequence shown here is derived from an EMBL/GenBank/DDBJ whole genome shotgun (WGS) entry which is preliminary data.</text>
</comment>
<dbReference type="Gene3D" id="3.90.220.20">
    <property type="entry name" value="DNA methylase specificity domains"/>
    <property type="match status" value="2"/>
</dbReference>
<organism evidence="3 4">
    <name type="scientific">Pedococcus ginsenosidimutans</name>
    <dbReference type="NCBI Taxonomy" id="490570"/>
    <lineage>
        <taxon>Bacteria</taxon>
        <taxon>Bacillati</taxon>
        <taxon>Actinomycetota</taxon>
        <taxon>Actinomycetes</taxon>
        <taxon>Micrococcales</taxon>
        <taxon>Intrasporangiaceae</taxon>
        <taxon>Pedococcus</taxon>
    </lineage>
</organism>
<dbReference type="RefSeq" id="WP_345502986.1">
    <property type="nucleotide sequence ID" value="NZ_BAABLO010000005.1"/>
</dbReference>
<evidence type="ECO:0000313" key="3">
    <source>
        <dbReference type="EMBL" id="GAA4722326.1"/>
    </source>
</evidence>
<gene>
    <name evidence="3" type="ORF">GCM10025782_20350</name>
</gene>
<dbReference type="InterPro" id="IPR044946">
    <property type="entry name" value="Restrct_endonuc_typeI_TRD_sf"/>
</dbReference>
<keyword evidence="2" id="KW-0238">DNA-binding</keyword>
<name>A0ABP8YAB9_9MICO</name>
<dbReference type="PANTHER" id="PTHR30408:SF12">
    <property type="entry name" value="TYPE I RESTRICTION ENZYME MJAVIII SPECIFICITY SUBUNIT"/>
    <property type="match status" value="1"/>
</dbReference>
<reference evidence="4" key="1">
    <citation type="journal article" date="2019" name="Int. J. Syst. Evol. Microbiol.">
        <title>The Global Catalogue of Microorganisms (GCM) 10K type strain sequencing project: providing services to taxonomists for standard genome sequencing and annotation.</title>
        <authorList>
            <consortium name="The Broad Institute Genomics Platform"/>
            <consortium name="The Broad Institute Genome Sequencing Center for Infectious Disease"/>
            <person name="Wu L."/>
            <person name="Ma J."/>
        </authorList>
    </citation>
    <scope>NUCLEOTIDE SEQUENCE [LARGE SCALE GENOMIC DNA]</scope>
    <source>
        <strain evidence="4">JCM 18961</strain>
    </source>
</reference>
<sequence>MSNLAIDAAFARSSGRLAYRFGRLLSRREDRVGDSSDIQRLSLSSAGYLYAREGAADRQHASESTERRSLRIDRNQLVINPMWLTGGSVAISEQSGAVSPDYRVFGCPPGVLPRYLHHLLRSKPYMDQYNLFVRANTTFDRRIQQDDLDQLPLWLPPFDQQQRIADFLDDRVARIDRITEARSGQRKELELHRRGALVEAIFHDRDRLVPCSQLSEIRLGRQRSPQHESGDHMVPYLRSANVGDGRIDLGDVKRMNFTPDEQRVFGLQPGDILVTEGSASPDAVGASATWEGDIGGAVCFQNTLIRLRARPNCSPDFLAVWARASHAAGAARVFAGGASILHLGSEGMSRLQMPLLPLGEQRSRAATASKVLQFHAIADDSLRRSVELLLEYKQSLITAAVTGELDVTTARGNIGGREE</sequence>
<proteinExistence type="predicted"/>
<dbReference type="SUPFAM" id="SSF116734">
    <property type="entry name" value="DNA methylase specificity domain"/>
    <property type="match status" value="2"/>
</dbReference>
<keyword evidence="1" id="KW-0680">Restriction system</keyword>
<accession>A0ABP8YAB9</accession>
<evidence type="ECO:0008006" key="5">
    <source>
        <dbReference type="Google" id="ProtNLM"/>
    </source>
</evidence>
<keyword evidence="4" id="KW-1185">Reference proteome</keyword>
<dbReference type="PANTHER" id="PTHR30408">
    <property type="entry name" value="TYPE-1 RESTRICTION ENZYME ECOKI SPECIFICITY PROTEIN"/>
    <property type="match status" value="1"/>
</dbReference>
<evidence type="ECO:0000256" key="1">
    <source>
        <dbReference type="ARBA" id="ARBA00022747"/>
    </source>
</evidence>
<dbReference type="EMBL" id="BAABLO010000005">
    <property type="protein sequence ID" value="GAA4722326.1"/>
    <property type="molecule type" value="Genomic_DNA"/>
</dbReference>